<keyword evidence="3" id="KW-1185">Reference proteome</keyword>
<evidence type="ECO:0000256" key="1">
    <source>
        <dbReference type="SAM" id="MobiDB-lite"/>
    </source>
</evidence>
<proteinExistence type="predicted"/>
<accession>A0A8H6KLG3</accession>
<gene>
    <name evidence="2" type="ORF">CMUS01_06534</name>
</gene>
<evidence type="ECO:0000313" key="3">
    <source>
        <dbReference type="Proteomes" id="UP000639643"/>
    </source>
</evidence>
<sequence>MIELTLTSVSTPSGWAAFVGVIVGRCHAKLGATLTLNLAMTLCSRRWPGVPNRFRLAGRAGPLIGATPGENLKSSTLDILSHPFAPFAPVSDAYRLQITDDRECLSLDPCLAGEGNWSQNLTVDQLARTPSRSSRARHAASHRNPLRNLSTRPSRCGLRTVTPARLSLPPLVIPDARAACWNGTALELTDMTDNGSVIWQKHTNNQL</sequence>
<evidence type="ECO:0000313" key="2">
    <source>
        <dbReference type="EMBL" id="KAF6833515.1"/>
    </source>
</evidence>
<dbReference type="EMBL" id="WIGM01000215">
    <property type="protein sequence ID" value="KAF6833515.1"/>
    <property type="molecule type" value="Genomic_DNA"/>
</dbReference>
<feature type="region of interest" description="Disordered" evidence="1">
    <location>
        <begin position="127"/>
        <end position="154"/>
    </location>
</feature>
<protein>
    <submittedName>
        <fullName evidence="2">Uncharacterized protein</fullName>
    </submittedName>
</protein>
<dbReference type="AlphaFoldDB" id="A0A8H6KLG3"/>
<organism evidence="2 3">
    <name type="scientific">Colletotrichum musicola</name>
    <dbReference type="NCBI Taxonomy" id="2175873"/>
    <lineage>
        <taxon>Eukaryota</taxon>
        <taxon>Fungi</taxon>
        <taxon>Dikarya</taxon>
        <taxon>Ascomycota</taxon>
        <taxon>Pezizomycotina</taxon>
        <taxon>Sordariomycetes</taxon>
        <taxon>Hypocreomycetidae</taxon>
        <taxon>Glomerellales</taxon>
        <taxon>Glomerellaceae</taxon>
        <taxon>Colletotrichum</taxon>
        <taxon>Colletotrichum orchidearum species complex</taxon>
    </lineage>
</organism>
<comment type="caution">
    <text evidence="2">The sequence shown here is derived from an EMBL/GenBank/DDBJ whole genome shotgun (WGS) entry which is preliminary data.</text>
</comment>
<dbReference type="Proteomes" id="UP000639643">
    <property type="component" value="Unassembled WGS sequence"/>
</dbReference>
<feature type="compositionally biased region" description="Basic residues" evidence="1">
    <location>
        <begin position="134"/>
        <end position="145"/>
    </location>
</feature>
<name>A0A8H6KLG3_9PEZI</name>
<reference evidence="2" key="1">
    <citation type="journal article" date="2020" name="Phytopathology">
        <title>Genome Sequence Resources of Colletotrichum truncatum, C. plurivorum, C. musicola, and C. sojae: Four Species Pathogenic to Soybean (Glycine max).</title>
        <authorList>
            <person name="Rogerio F."/>
            <person name="Boufleur T.R."/>
            <person name="Ciampi-Guillardi M."/>
            <person name="Sukno S.A."/>
            <person name="Thon M.R."/>
            <person name="Massola Junior N.S."/>
            <person name="Baroncelli R."/>
        </authorList>
    </citation>
    <scope>NUCLEOTIDE SEQUENCE</scope>
    <source>
        <strain evidence="2">LFN0074</strain>
    </source>
</reference>